<sequence>MSAETAAVAILLRRIQWLFNDFAFRAEMGQLDAVDIDMASAALEENILLLLREKGSTAPAPMDQPDRTA</sequence>
<evidence type="ECO:0000313" key="1">
    <source>
        <dbReference type="EMBL" id="MBB5156619.1"/>
    </source>
</evidence>
<name>A0A840QDI1_9PSEU</name>
<comment type="caution">
    <text evidence="1">The sequence shown here is derived from an EMBL/GenBank/DDBJ whole genome shotgun (WGS) entry which is preliminary data.</text>
</comment>
<dbReference type="AlphaFoldDB" id="A0A840QDI1"/>
<organism evidence="1 2">
    <name type="scientific">Saccharopolyspora phatthalungensis</name>
    <dbReference type="NCBI Taxonomy" id="664693"/>
    <lineage>
        <taxon>Bacteria</taxon>
        <taxon>Bacillati</taxon>
        <taxon>Actinomycetota</taxon>
        <taxon>Actinomycetes</taxon>
        <taxon>Pseudonocardiales</taxon>
        <taxon>Pseudonocardiaceae</taxon>
        <taxon>Saccharopolyspora</taxon>
    </lineage>
</organism>
<dbReference type="EMBL" id="JACHIW010000001">
    <property type="protein sequence ID" value="MBB5156619.1"/>
    <property type="molecule type" value="Genomic_DNA"/>
</dbReference>
<dbReference type="RefSeq" id="WP_184727723.1">
    <property type="nucleotide sequence ID" value="NZ_JACHIW010000001.1"/>
</dbReference>
<evidence type="ECO:0000313" key="2">
    <source>
        <dbReference type="Proteomes" id="UP000584374"/>
    </source>
</evidence>
<protein>
    <submittedName>
        <fullName evidence="1">Uncharacterized protein</fullName>
    </submittedName>
</protein>
<keyword evidence="2" id="KW-1185">Reference proteome</keyword>
<gene>
    <name evidence="1" type="ORF">BJ970_004153</name>
</gene>
<dbReference type="Proteomes" id="UP000584374">
    <property type="component" value="Unassembled WGS sequence"/>
</dbReference>
<proteinExistence type="predicted"/>
<reference evidence="1 2" key="1">
    <citation type="submission" date="2020-08" db="EMBL/GenBank/DDBJ databases">
        <title>Sequencing the genomes of 1000 actinobacteria strains.</title>
        <authorList>
            <person name="Klenk H.-P."/>
        </authorList>
    </citation>
    <scope>NUCLEOTIDE SEQUENCE [LARGE SCALE GENOMIC DNA]</scope>
    <source>
        <strain evidence="1 2">DSM 45584</strain>
    </source>
</reference>
<accession>A0A840QDI1</accession>